<evidence type="ECO:0000256" key="1">
    <source>
        <dbReference type="SAM" id="MobiDB-lite"/>
    </source>
</evidence>
<name>A0A9P8FQX1_AURME</name>
<feature type="region of interest" description="Disordered" evidence="1">
    <location>
        <begin position="1"/>
        <end position="28"/>
    </location>
</feature>
<accession>A0A9P8FQX1</accession>
<protein>
    <submittedName>
        <fullName evidence="2">Uncharacterized protein</fullName>
    </submittedName>
</protein>
<feature type="non-terminal residue" evidence="2">
    <location>
        <position position="172"/>
    </location>
</feature>
<reference evidence="2" key="1">
    <citation type="journal article" date="2021" name="J Fungi (Basel)">
        <title>Virulence traits and population genomics of the black yeast Aureobasidium melanogenum.</title>
        <authorList>
            <person name="Cernosa A."/>
            <person name="Sun X."/>
            <person name="Gostincar C."/>
            <person name="Fang C."/>
            <person name="Gunde-Cimerman N."/>
            <person name="Song Z."/>
        </authorList>
    </citation>
    <scope>NUCLEOTIDE SEQUENCE</scope>
    <source>
        <strain evidence="2">EXF-9298</strain>
    </source>
</reference>
<reference evidence="2" key="2">
    <citation type="submission" date="2021-08" db="EMBL/GenBank/DDBJ databases">
        <authorList>
            <person name="Gostincar C."/>
            <person name="Sun X."/>
            <person name="Song Z."/>
            <person name="Gunde-Cimerman N."/>
        </authorList>
    </citation>
    <scope>NUCLEOTIDE SEQUENCE</scope>
    <source>
        <strain evidence="2">EXF-9298</strain>
    </source>
</reference>
<proteinExistence type="predicted"/>
<dbReference type="Proteomes" id="UP000729357">
    <property type="component" value="Unassembled WGS sequence"/>
</dbReference>
<gene>
    <name evidence="2" type="ORF">KCU98_g8144</name>
</gene>
<comment type="caution">
    <text evidence="2">The sequence shown here is derived from an EMBL/GenBank/DDBJ whole genome shotgun (WGS) entry which is preliminary data.</text>
</comment>
<evidence type="ECO:0000313" key="2">
    <source>
        <dbReference type="EMBL" id="KAG9980436.1"/>
    </source>
</evidence>
<sequence length="172" mass="19469">MNNETPNMSSPAKSTTTTTTKSKSASIDSKCTTMSDIIRALDETRERIASMRIDELKRERIDSFNSLKAEDHPKWLKPIKAFDQENCHQFHQVAKEHVADYISVNGKLPEPKYGPGKCTYDPYPLPPKCKRDVVSDDIEDALKKAKRAGGRRNHLNILCIHRHMGCTSASKR</sequence>
<evidence type="ECO:0000313" key="3">
    <source>
        <dbReference type="Proteomes" id="UP000729357"/>
    </source>
</evidence>
<feature type="compositionally biased region" description="Low complexity" evidence="1">
    <location>
        <begin position="9"/>
        <end position="26"/>
    </location>
</feature>
<dbReference type="EMBL" id="JAHFXS010000986">
    <property type="protein sequence ID" value="KAG9980436.1"/>
    <property type="molecule type" value="Genomic_DNA"/>
</dbReference>
<dbReference type="AlphaFoldDB" id="A0A9P8FQX1"/>
<organism evidence="2 3">
    <name type="scientific">Aureobasidium melanogenum</name>
    <name type="common">Aureobasidium pullulans var. melanogenum</name>
    <dbReference type="NCBI Taxonomy" id="46634"/>
    <lineage>
        <taxon>Eukaryota</taxon>
        <taxon>Fungi</taxon>
        <taxon>Dikarya</taxon>
        <taxon>Ascomycota</taxon>
        <taxon>Pezizomycotina</taxon>
        <taxon>Dothideomycetes</taxon>
        <taxon>Dothideomycetidae</taxon>
        <taxon>Dothideales</taxon>
        <taxon>Saccotheciaceae</taxon>
        <taxon>Aureobasidium</taxon>
    </lineage>
</organism>
<keyword evidence="3" id="KW-1185">Reference proteome</keyword>